<organism evidence="12 13">
    <name type="scientific">Winmispira thermophila (strain ATCC 49972 / DSM 6192 / RI 19.B1)</name>
    <name type="common">Spirochaeta thermophila</name>
    <dbReference type="NCBI Taxonomy" id="665571"/>
    <lineage>
        <taxon>Bacteria</taxon>
        <taxon>Pseudomonadati</taxon>
        <taxon>Spirochaetota</taxon>
        <taxon>Spirochaetia</taxon>
        <taxon>Winmispirales</taxon>
        <taxon>Winmispiraceae</taxon>
        <taxon>Winmispira</taxon>
    </lineage>
</organism>
<evidence type="ECO:0000256" key="10">
    <source>
        <dbReference type="RuleBase" id="RU004481"/>
    </source>
</evidence>
<dbReference type="FunFam" id="3.40.50.300:FF:000040">
    <property type="entry name" value="GTPase Der"/>
    <property type="match status" value="1"/>
</dbReference>
<keyword evidence="6 8" id="KW-0342">GTP-binding</keyword>
<keyword evidence="3 8" id="KW-0690">Ribosome biogenesis</keyword>
<feature type="binding site" evidence="8">
    <location>
        <begin position="245"/>
        <end position="249"/>
    </location>
    <ligand>
        <name>GTP</name>
        <dbReference type="ChEBI" id="CHEBI:37565"/>
        <label>2</label>
    </ligand>
</feature>
<evidence type="ECO:0000256" key="4">
    <source>
        <dbReference type="ARBA" id="ARBA00022737"/>
    </source>
</evidence>
<reference evidence="12 13" key="2">
    <citation type="journal article" date="2010" name="J. Bacteriol.">
        <title>Genome sequence of the polysaccharide-degrading, thermophilic anaerobe Spirochaeta thermophila DSM 6192.</title>
        <authorList>
            <person name="Angelov A."/>
            <person name="Liebl S."/>
            <person name="Ballschmiter M."/>
            <person name="Bomeke M."/>
            <person name="Lehmann R."/>
            <person name="Liesegang H."/>
            <person name="Daniel R."/>
            <person name="Liebl W."/>
        </authorList>
    </citation>
    <scope>NUCLEOTIDE SEQUENCE [LARGE SCALE GENOMIC DNA]</scope>
    <source>
        <strain evidence="13">ATCC 49972 / DSM 6192 / RI 19.B1</strain>
    </source>
</reference>
<feature type="binding site" evidence="8">
    <location>
        <begin position="310"/>
        <end position="313"/>
    </location>
    <ligand>
        <name>GTP</name>
        <dbReference type="ChEBI" id="CHEBI:37565"/>
        <label>2</label>
    </ligand>
</feature>
<evidence type="ECO:0000313" key="13">
    <source>
        <dbReference type="Proteomes" id="UP000001296"/>
    </source>
</evidence>
<dbReference type="EMBL" id="CP001698">
    <property type="protein sequence ID" value="ADN02239.1"/>
    <property type="molecule type" value="Genomic_DNA"/>
</dbReference>
<dbReference type="InterPro" id="IPR032859">
    <property type="entry name" value="KH_dom-like"/>
</dbReference>
<dbReference type="InterPro" id="IPR027417">
    <property type="entry name" value="P-loop_NTPase"/>
</dbReference>
<keyword evidence="5 8" id="KW-0547">Nucleotide-binding</keyword>
<feature type="domain" description="EngA-type G" evidence="11">
    <location>
        <begin position="18"/>
        <end position="181"/>
    </location>
</feature>
<comment type="function">
    <text evidence="8 10">GTPase that plays an essential role in the late steps of ribosome biogenesis.</text>
</comment>
<dbReference type="InterPro" id="IPR015946">
    <property type="entry name" value="KH_dom-like_a/b"/>
</dbReference>
<sequence>MSERTEGRRTVGVEFRLPRVVIVGRPNVGKSTLFNRLIGRRKAITHPRPGVTRDAVEETWELGGGRVLLVDTGGITSERGGIFEPLVRERALREVDRADVLLLVLDVTELVPEDEELLELLRPYKERLILVVNKVDNEAREEMAWNFFSLGFDTVCFTSAEHGRGIDELEQEIERRLVLPEEGGDAPSAPEIDVAILGKPNTGKSTLLNTLLGEERALVSDAPGTTRDLLEGRFQYRGRWFRIVDTAGIRRRSRIEDDLEFYSVRRSLKVIEEAHVVFLLIDAQEGLTEQDKKIAAVAQRRGRGVILVLNKWDALTPVPNQFQAMKARIRFFFPHMDYAPIVKISARRGEGIDKLLDTALMLRDELGKRVETGPLNRALNRWKEEVPPPSRKGRRYKVRYMTQVSSMPVRFLLFVNRREGFPSSYLSYLENRVRKEFGFSHIPIFIDLRE</sequence>
<dbReference type="CDD" id="cd01894">
    <property type="entry name" value="EngA1"/>
    <property type="match status" value="1"/>
</dbReference>
<dbReference type="CDD" id="cd01895">
    <property type="entry name" value="EngA2"/>
    <property type="match status" value="1"/>
</dbReference>
<name>E0RTK8_WINT6</name>
<dbReference type="PaxDb" id="665571-STHERM_c12980"/>
<dbReference type="eggNOG" id="COG1160">
    <property type="taxonomic scope" value="Bacteria"/>
</dbReference>
<dbReference type="SUPFAM" id="SSF52540">
    <property type="entry name" value="P-loop containing nucleoside triphosphate hydrolases"/>
    <property type="match status" value="2"/>
</dbReference>
<dbReference type="InterPro" id="IPR006073">
    <property type="entry name" value="GTP-bd"/>
</dbReference>
<proteinExistence type="inferred from homology"/>
<dbReference type="PIRSF" id="PIRSF006485">
    <property type="entry name" value="GTP-binding_EngA"/>
    <property type="match status" value="1"/>
</dbReference>
<dbReference type="AlphaFoldDB" id="E0RTK8"/>
<comment type="similarity">
    <text evidence="1 8 9 10">Belongs to the TRAFAC class TrmE-Era-EngA-EngB-Septin-like GTPase superfamily. EngA (Der) GTPase family.</text>
</comment>
<protein>
    <recommendedName>
        <fullName evidence="2 8">GTPase Der</fullName>
    </recommendedName>
    <alternativeName>
        <fullName evidence="7 8">GTP-binding protein EngA</fullName>
    </alternativeName>
</protein>
<keyword evidence="4 10" id="KW-0677">Repeat</keyword>
<feature type="binding site" evidence="8">
    <location>
        <begin position="71"/>
        <end position="75"/>
    </location>
    <ligand>
        <name>GTP</name>
        <dbReference type="ChEBI" id="CHEBI:37565"/>
        <label>1</label>
    </ligand>
</feature>
<feature type="binding site" evidence="8">
    <location>
        <begin position="198"/>
        <end position="205"/>
    </location>
    <ligand>
        <name>GTP</name>
        <dbReference type="ChEBI" id="CHEBI:37565"/>
        <label>2</label>
    </ligand>
</feature>
<dbReference type="HOGENOM" id="CLU_016077_6_1_12"/>
<dbReference type="Gene3D" id="3.30.300.20">
    <property type="match status" value="1"/>
</dbReference>
<evidence type="ECO:0000259" key="11">
    <source>
        <dbReference type="PROSITE" id="PS51712"/>
    </source>
</evidence>
<evidence type="ECO:0000256" key="5">
    <source>
        <dbReference type="ARBA" id="ARBA00022741"/>
    </source>
</evidence>
<dbReference type="PANTHER" id="PTHR43834">
    <property type="entry name" value="GTPASE DER"/>
    <property type="match status" value="1"/>
</dbReference>
<feature type="binding site" evidence="8">
    <location>
        <begin position="24"/>
        <end position="31"/>
    </location>
    <ligand>
        <name>GTP</name>
        <dbReference type="ChEBI" id="CHEBI:37565"/>
        <label>1</label>
    </ligand>
</feature>
<dbReference type="KEGG" id="sta:STHERM_c12980"/>
<dbReference type="Pfam" id="PF01926">
    <property type="entry name" value="MMR_HSR1"/>
    <property type="match status" value="2"/>
</dbReference>
<dbReference type="Gene3D" id="3.40.50.300">
    <property type="entry name" value="P-loop containing nucleotide triphosphate hydrolases"/>
    <property type="match status" value="2"/>
</dbReference>
<evidence type="ECO:0000256" key="3">
    <source>
        <dbReference type="ARBA" id="ARBA00022517"/>
    </source>
</evidence>
<dbReference type="GO" id="GO:0005525">
    <property type="term" value="F:GTP binding"/>
    <property type="evidence" value="ECO:0007669"/>
    <property type="project" value="UniProtKB-UniRule"/>
</dbReference>
<dbReference type="Proteomes" id="UP000001296">
    <property type="component" value="Chromosome"/>
</dbReference>
<dbReference type="PRINTS" id="PR00326">
    <property type="entry name" value="GTP1OBG"/>
</dbReference>
<evidence type="ECO:0000256" key="1">
    <source>
        <dbReference type="ARBA" id="ARBA00008279"/>
    </source>
</evidence>
<dbReference type="PROSITE" id="PS51712">
    <property type="entry name" value="G_ENGA"/>
    <property type="match status" value="2"/>
</dbReference>
<evidence type="ECO:0000256" key="8">
    <source>
        <dbReference type="HAMAP-Rule" id="MF_00195"/>
    </source>
</evidence>
<evidence type="ECO:0000256" key="9">
    <source>
        <dbReference type="PROSITE-ProRule" id="PRU01049"/>
    </source>
</evidence>
<dbReference type="Pfam" id="PF14714">
    <property type="entry name" value="KH_dom-like"/>
    <property type="match status" value="1"/>
</dbReference>
<evidence type="ECO:0000256" key="7">
    <source>
        <dbReference type="ARBA" id="ARBA00032345"/>
    </source>
</evidence>
<dbReference type="NCBIfam" id="TIGR03594">
    <property type="entry name" value="GTPase_EngA"/>
    <property type="match status" value="1"/>
</dbReference>
<dbReference type="NCBIfam" id="TIGR00231">
    <property type="entry name" value="small_GTP"/>
    <property type="match status" value="2"/>
</dbReference>
<dbReference type="FunFam" id="3.40.50.300:FF:000494">
    <property type="entry name" value="tRNA modification GTPase MnmE"/>
    <property type="match status" value="1"/>
</dbReference>
<dbReference type="RefSeq" id="WP_013314080.1">
    <property type="nucleotide sequence ID" value="NC_014484.1"/>
</dbReference>
<dbReference type="InterPro" id="IPR031166">
    <property type="entry name" value="G_ENGA"/>
</dbReference>
<evidence type="ECO:0000313" key="12">
    <source>
        <dbReference type="EMBL" id="ADN02239.1"/>
    </source>
</evidence>
<reference key="1">
    <citation type="submission" date="2009-08" db="EMBL/GenBank/DDBJ databases">
        <title>The genome sequence of Spirochaeta thermophila DSM6192.</title>
        <authorList>
            <person name="Angelov A."/>
            <person name="Mientus M."/>
            <person name="Wittenberg S."/>
            <person name="Lehmann R."/>
            <person name="Liesegang H."/>
            <person name="Daniel R."/>
            <person name="Liebl W."/>
        </authorList>
    </citation>
    <scope>NUCLEOTIDE SEQUENCE</scope>
    <source>
        <strain>DSM 6192</strain>
    </source>
</reference>
<feature type="binding site" evidence="8">
    <location>
        <begin position="133"/>
        <end position="136"/>
    </location>
    <ligand>
        <name>GTP</name>
        <dbReference type="ChEBI" id="CHEBI:37565"/>
        <label>1</label>
    </ligand>
</feature>
<accession>E0RTK8</accession>
<evidence type="ECO:0000256" key="2">
    <source>
        <dbReference type="ARBA" id="ARBA00020953"/>
    </source>
</evidence>
<comment type="subunit">
    <text evidence="8">Associates with the 50S ribosomal subunit.</text>
</comment>
<dbReference type="PANTHER" id="PTHR43834:SF6">
    <property type="entry name" value="GTPASE DER"/>
    <property type="match status" value="1"/>
</dbReference>
<gene>
    <name evidence="12" type="primary">engA</name>
    <name evidence="8" type="synonym">der</name>
    <name evidence="12" type="ordered locus">STHERM_c12980</name>
</gene>
<feature type="domain" description="EngA-type G" evidence="11">
    <location>
        <begin position="192"/>
        <end position="367"/>
    </location>
</feature>
<dbReference type="GO" id="GO:0042254">
    <property type="term" value="P:ribosome biogenesis"/>
    <property type="evidence" value="ECO:0007669"/>
    <property type="project" value="UniProtKB-KW"/>
</dbReference>
<dbReference type="InterPro" id="IPR005225">
    <property type="entry name" value="Small_GTP-bd"/>
</dbReference>
<evidence type="ECO:0000256" key="6">
    <source>
        <dbReference type="ARBA" id="ARBA00023134"/>
    </source>
</evidence>
<dbReference type="InterPro" id="IPR016484">
    <property type="entry name" value="GTPase_Der"/>
</dbReference>
<dbReference type="HAMAP" id="MF_00195">
    <property type="entry name" value="GTPase_Der"/>
    <property type="match status" value="1"/>
</dbReference>